<proteinExistence type="predicted"/>
<keyword evidence="2" id="KW-1185">Reference proteome</keyword>
<dbReference type="EMBL" id="BJWL01000006">
    <property type="protein sequence ID" value="GFY88983.1"/>
    <property type="molecule type" value="Genomic_DNA"/>
</dbReference>
<comment type="caution">
    <text evidence="1">The sequence shown here is derived from an EMBL/GenBank/DDBJ whole genome shotgun (WGS) entry which is preliminary data.</text>
</comment>
<accession>A0A7J0ERB9</accession>
<dbReference type="OrthoDB" id="1672210at2759"/>
<name>A0A7J0ERB9_9ERIC</name>
<dbReference type="InterPro" id="IPR042489">
    <property type="entry name" value="CapZ_alpha_1"/>
</dbReference>
<sequence>MAEEDETQEPELSDKQKKEIAKWFLLNSPAGEIQYVAKGSGIVLLVRLLRTNILILGLPKLLQLIMSSK</sequence>
<gene>
    <name evidence="1" type="ORF">Acr_06g0009230</name>
</gene>
<dbReference type="Proteomes" id="UP000585474">
    <property type="component" value="Unassembled WGS sequence"/>
</dbReference>
<evidence type="ECO:0000313" key="1">
    <source>
        <dbReference type="EMBL" id="GFY88983.1"/>
    </source>
</evidence>
<dbReference type="Gene3D" id="3.30.1140.60">
    <property type="entry name" value="F-actin capping protein, alpha subunit"/>
    <property type="match status" value="1"/>
</dbReference>
<protein>
    <submittedName>
        <fullName evidence="1">Subunits of heterodimeric actin filament capping protein Capz superfamily</fullName>
    </submittedName>
</protein>
<dbReference type="AlphaFoldDB" id="A0A7J0ERB9"/>
<organism evidence="1 2">
    <name type="scientific">Actinidia rufa</name>
    <dbReference type="NCBI Taxonomy" id="165716"/>
    <lineage>
        <taxon>Eukaryota</taxon>
        <taxon>Viridiplantae</taxon>
        <taxon>Streptophyta</taxon>
        <taxon>Embryophyta</taxon>
        <taxon>Tracheophyta</taxon>
        <taxon>Spermatophyta</taxon>
        <taxon>Magnoliopsida</taxon>
        <taxon>eudicotyledons</taxon>
        <taxon>Gunneridae</taxon>
        <taxon>Pentapetalae</taxon>
        <taxon>asterids</taxon>
        <taxon>Ericales</taxon>
        <taxon>Actinidiaceae</taxon>
        <taxon>Actinidia</taxon>
    </lineage>
</organism>
<reference evidence="1 2" key="1">
    <citation type="submission" date="2019-07" db="EMBL/GenBank/DDBJ databases">
        <title>De Novo Assembly of kiwifruit Actinidia rufa.</title>
        <authorList>
            <person name="Sugita-Konishi S."/>
            <person name="Sato K."/>
            <person name="Mori E."/>
            <person name="Abe Y."/>
            <person name="Kisaki G."/>
            <person name="Hamano K."/>
            <person name="Suezawa K."/>
            <person name="Otani M."/>
            <person name="Fukuda T."/>
            <person name="Manabe T."/>
            <person name="Gomi K."/>
            <person name="Tabuchi M."/>
            <person name="Akimitsu K."/>
            <person name="Kataoka I."/>
        </authorList>
    </citation>
    <scope>NUCLEOTIDE SEQUENCE [LARGE SCALE GENOMIC DNA]</scope>
    <source>
        <strain evidence="2">cv. Fuchu</strain>
    </source>
</reference>
<evidence type="ECO:0000313" key="2">
    <source>
        <dbReference type="Proteomes" id="UP000585474"/>
    </source>
</evidence>